<dbReference type="PANTHER" id="PTHR42945:SF1">
    <property type="entry name" value="HISTIDINE BIOSYNTHESIS BIFUNCTIONAL PROTEIN HIS7"/>
    <property type="match status" value="1"/>
</dbReference>
<dbReference type="OrthoDB" id="9795769at2"/>
<evidence type="ECO:0000256" key="1">
    <source>
        <dbReference type="ARBA" id="ARBA00001460"/>
    </source>
</evidence>
<evidence type="ECO:0000256" key="6">
    <source>
        <dbReference type="ARBA" id="ARBA00022840"/>
    </source>
</evidence>
<comment type="pathway">
    <text evidence="2 8">Amino-acid biosynthesis; L-histidine biosynthesis; L-histidine from 5-phospho-alpha-D-ribose 1-diphosphate: step 2/9.</text>
</comment>
<dbReference type="GO" id="GO:0005737">
    <property type="term" value="C:cytoplasm"/>
    <property type="evidence" value="ECO:0007669"/>
    <property type="project" value="UniProtKB-SubCell"/>
</dbReference>
<dbReference type="Pfam" id="PF01503">
    <property type="entry name" value="PRA-PH"/>
    <property type="match status" value="1"/>
</dbReference>
<evidence type="ECO:0000313" key="10">
    <source>
        <dbReference type="Proteomes" id="UP000233398"/>
    </source>
</evidence>
<dbReference type="UniPathway" id="UPA00031">
    <property type="reaction ID" value="UER00007"/>
</dbReference>
<reference evidence="9 10" key="1">
    <citation type="submission" date="2017-11" db="EMBL/GenBank/DDBJ databases">
        <title>Rhodohalobacter 15182 sp. nov., isolated from a salt lake.</title>
        <authorList>
            <person name="Han S."/>
        </authorList>
    </citation>
    <scope>NUCLEOTIDE SEQUENCE [LARGE SCALE GENOMIC DNA]</scope>
    <source>
        <strain evidence="9 10">15182</strain>
    </source>
</reference>
<name>A0A2N0VHC6_9BACT</name>
<dbReference type="AlphaFoldDB" id="A0A2N0VHC6"/>
<dbReference type="FunFam" id="1.10.287.1080:FF:000002">
    <property type="entry name" value="Histidine biosynthesis bifunctional protein HisIE"/>
    <property type="match status" value="1"/>
</dbReference>
<dbReference type="InterPro" id="IPR008179">
    <property type="entry name" value="HisE"/>
</dbReference>
<sequence length="104" mass="12174">MNVFKRMAKQEIEFLYDLERVLIDRKKDLPKGSYSTRLFKKGIDKIAQKLGEEAIETIIASKNKKDSEVIYESADLIYHLMVLLVERNIPLDSVFQELIVRSKK</sequence>
<organism evidence="9 10">
    <name type="scientific">Rhodohalobacter barkolensis</name>
    <dbReference type="NCBI Taxonomy" id="2053187"/>
    <lineage>
        <taxon>Bacteria</taxon>
        <taxon>Pseudomonadati</taxon>
        <taxon>Balneolota</taxon>
        <taxon>Balneolia</taxon>
        <taxon>Balneolales</taxon>
        <taxon>Balneolaceae</taxon>
        <taxon>Rhodohalobacter</taxon>
    </lineage>
</organism>
<comment type="caution">
    <text evidence="9">The sequence shown here is derived from an EMBL/GenBank/DDBJ whole genome shotgun (WGS) entry which is preliminary data.</text>
</comment>
<dbReference type="GO" id="GO:0005524">
    <property type="term" value="F:ATP binding"/>
    <property type="evidence" value="ECO:0007669"/>
    <property type="project" value="UniProtKB-KW"/>
</dbReference>
<keyword evidence="5 8" id="KW-0378">Hydrolase</keyword>
<evidence type="ECO:0000256" key="2">
    <source>
        <dbReference type="ARBA" id="ARBA00005204"/>
    </source>
</evidence>
<keyword evidence="8" id="KW-0963">Cytoplasm</keyword>
<comment type="subcellular location">
    <subcellularLocation>
        <location evidence="8">Cytoplasm</location>
    </subcellularLocation>
</comment>
<comment type="similarity">
    <text evidence="8">Belongs to the PRA-PH family.</text>
</comment>
<dbReference type="InterPro" id="IPR021130">
    <property type="entry name" value="PRib-ATP_PPHydrolase-like"/>
</dbReference>
<dbReference type="EMBL" id="PISP01000002">
    <property type="protein sequence ID" value="PKD43591.1"/>
    <property type="molecule type" value="Genomic_DNA"/>
</dbReference>
<keyword evidence="6 8" id="KW-0067">ATP-binding</keyword>
<gene>
    <name evidence="8 9" type="primary">hisE</name>
    <name evidence="9" type="ORF">CWD77_08465</name>
</gene>
<accession>A0A2N0VHC6</accession>
<keyword evidence="3 8" id="KW-0028">Amino-acid biosynthesis</keyword>
<dbReference type="SUPFAM" id="SSF101386">
    <property type="entry name" value="all-alpha NTP pyrophosphatases"/>
    <property type="match status" value="1"/>
</dbReference>
<dbReference type="GO" id="GO:0004636">
    <property type="term" value="F:phosphoribosyl-ATP diphosphatase activity"/>
    <property type="evidence" value="ECO:0007669"/>
    <property type="project" value="UniProtKB-UniRule"/>
</dbReference>
<evidence type="ECO:0000256" key="3">
    <source>
        <dbReference type="ARBA" id="ARBA00022605"/>
    </source>
</evidence>
<protein>
    <recommendedName>
        <fullName evidence="8">Phosphoribosyl-ATP pyrophosphatase</fullName>
        <shortName evidence="8">PRA-PH</shortName>
        <ecNumber evidence="8">3.6.1.31</ecNumber>
    </recommendedName>
</protein>
<evidence type="ECO:0000256" key="7">
    <source>
        <dbReference type="ARBA" id="ARBA00023102"/>
    </source>
</evidence>
<evidence type="ECO:0000256" key="8">
    <source>
        <dbReference type="HAMAP-Rule" id="MF_01020"/>
    </source>
</evidence>
<dbReference type="HAMAP" id="MF_01020">
    <property type="entry name" value="HisE"/>
    <property type="match status" value="1"/>
</dbReference>
<dbReference type="NCBIfam" id="TIGR03188">
    <property type="entry name" value="histidine_hisI"/>
    <property type="match status" value="1"/>
</dbReference>
<proteinExistence type="inferred from homology"/>
<dbReference type="EC" id="3.6.1.31" evidence="8"/>
<dbReference type="CDD" id="cd11534">
    <property type="entry name" value="NTP-PPase_HisIE_like"/>
    <property type="match status" value="1"/>
</dbReference>
<evidence type="ECO:0000256" key="4">
    <source>
        <dbReference type="ARBA" id="ARBA00022741"/>
    </source>
</evidence>
<evidence type="ECO:0000256" key="5">
    <source>
        <dbReference type="ARBA" id="ARBA00022801"/>
    </source>
</evidence>
<comment type="catalytic activity">
    <reaction evidence="1 8">
        <text>1-(5-phospho-beta-D-ribosyl)-ATP + H2O = 1-(5-phospho-beta-D-ribosyl)-5'-AMP + diphosphate + H(+)</text>
        <dbReference type="Rhea" id="RHEA:22828"/>
        <dbReference type="ChEBI" id="CHEBI:15377"/>
        <dbReference type="ChEBI" id="CHEBI:15378"/>
        <dbReference type="ChEBI" id="CHEBI:33019"/>
        <dbReference type="ChEBI" id="CHEBI:59457"/>
        <dbReference type="ChEBI" id="CHEBI:73183"/>
        <dbReference type="EC" id="3.6.1.31"/>
    </reaction>
</comment>
<dbReference type="Gene3D" id="1.10.287.1080">
    <property type="entry name" value="MazG-like"/>
    <property type="match status" value="1"/>
</dbReference>
<keyword evidence="7 8" id="KW-0368">Histidine biosynthesis</keyword>
<dbReference type="GO" id="GO:0000105">
    <property type="term" value="P:L-histidine biosynthetic process"/>
    <property type="evidence" value="ECO:0007669"/>
    <property type="project" value="UniProtKB-UniRule"/>
</dbReference>
<keyword evidence="10" id="KW-1185">Reference proteome</keyword>
<dbReference type="Proteomes" id="UP000233398">
    <property type="component" value="Unassembled WGS sequence"/>
</dbReference>
<dbReference type="PANTHER" id="PTHR42945">
    <property type="entry name" value="HISTIDINE BIOSYNTHESIS BIFUNCTIONAL PROTEIN"/>
    <property type="match status" value="1"/>
</dbReference>
<evidence type="ECO:0000313" key="9">
    <source>
        <dbReference type="EMBL" id="PKD43591.1"/>
    </source>
</evidence>
<keyword evidence="4 8" id="KW-0547">Nucleotide-binding</keyword>